<dbReference type="PANTHER" id="PTHR45633">
    <property type="entry name" value="60 KDA HEAT SHOCK PROTEIN, MITOCHONDRIAL"/>
    <property type="match status" value="1"/>
</dbReference>
<dbReference type="GO" id="GO:0140662">
    <property type="term" value="F:ATP-dependent protein folding chaperone"/>
    <property type="evidence" value="ECO:0007669"/>
    <property type="project" value="InterPro"/>
</dbReference>
<keyword evidence="2" id="KW-0143">Chaperone</keyword>
<dbReference type="EMBL" id="SOJK01000047">
    <property type="protein sequence ID" value="TET48166.1"/>
    <property type="molecule type" value="Genomic_DNA"/>
</dbReference>
<evidence type="ECO:0000256" key="1">
    <source>
        <dbReference type="ARBA" id="ARBA00006607"/>
    </source>
</evidence>
<dbReference type="GO" id="GO:0042026">
    <property type="term" value="P:protein refolding"/>
    <property type="evidence" value="ECO:0007669"/>
    <property type="project" value="InterPro"/>
</dbReference>
<evidence type="ECO:0000256" key="3">
    <source>
        <dbReference type="RuleBase" id="RU000418"/>
    </source>
</evidence>
<gene>
    <name evidence="5" type="primary">groEL</name>
    <name evidence="5" type="ORF">E3J59_01060</name>
</gene>
<reference evidence="5 6" key="1">
    <citation type="submission" date="2019-03" db="EMBL/GenBank/DDBJ databases">
        <title>Metabolic potential of uncultured bacteria and archaea associated with petroleum seepage in deep-sea sediments.</title>
        <authorList>
            <person name="Dong X."/>
            <person name="Hubert C."/>
        </authorList>
    </citation>
    <scope>NUCLEOTIDE SEQUENCE [LARGE SCALE GENOMIC DNA]</scope>
    <source>
        <strain evidence="5">E29_bin78</strain>
    </source>
</reference>
<comment type="function">
    <text evidence="4">Together with its co-chaperonin GroES, plays an essential role in assisting protein folding. The GroEL-GroES system forms a nano-cage that allows encapsulation of the non-native substrate proteins and provides a physical environment optimized to promote and accelerate protein folding.</text>
</comment>
<dbReference type="GO" id="GO:0005524">
    <property type="term" value="F:ATP binding"/>
    <property type="evidence" value="ECO:0007669"/>
    <property type="project" value="InterPro"/>
</dbReference>
<comment type="similarity">
    <text evidence="1 3">Belongs to the chaperonin (HSP60) family.</text>
</comment>
<dbReference type="InterPro" id="IPR002423">
    <property type="entry name" value="Cpn60/GroEL/TCP-1"/>
</dbReference>
<dbReference type="AlphaFoldDB" id="A0A523V057"/>
<organism evidence="5 6">
    <name type="scientific">Aerophobetes bacterium</name>
    <dbReference type="NCBI Taxonomy" id="2030807"/>
    <lineage>
        <taxon>Bacteria</taxon>
        <taxon>Candidatus Aerophobota</taxon>
    </lineage>
</organism>
<feature type="non-terminal residue" evidence="5">
    <location>
        <position position="109"/>
    </location>
</feature>
<evidence type="ECO:0000313" key="5">
    <source>
        <dbReference type="EMBL" id="TET48166.1"/>
    </source>
</evidence>
<proteinExistence type="inferred from homology"/>
<dbReference type="Pfam" id="PF00118">
    <property type="entry name" value="Cpn60_TCP1"/>
    <property type="match status" value="1"/>
</dbReference>
<evidence type="ECO:0000256" key="4">
    <source>
        <dbReference type="RuleBase" id="RU000419"/>
    </source>
</evidence>
<comment type="subunit">
    <text evidence="4">Forms a cylinder of 14 subunits composed of two heptameric rings stacked back-to-back. Interacts with the co-chaperonin GroES.</text>
</comment>
<comment type="caution">
    <text evidence="5">The sequence shown here is derived from an EMBL/GenBank/DDBJ whole genome shotgun (WGS) entry which is preliminary data.</text>
</comment>
<dbReference type="InterPro" id="IPR001844">
    <property type="entry name" value="Cpn60/GroEL"/>
</dbReference>
<dbReference type="InterPro" id="IPR027413">
    <property type="entry name" value="GROEL-like_equatorial_sf"/>
</dbReference>
<dbReference type="Gene3D" id="1.10.560.10">
    <property type="entry name" value="GroEL-like equatorial domain"/>
    <property type="match status" value="1"/>
</dbReference>
<accession>A0A523V057</accession>
<dbReference type="PRINTS" id="PR00298">
    <property type="entry name" value="CHAPERONIN60"/>
</dbReference>
<protein>
    <recommendedName>
        <fullName evidence="4">60 kDa chaperonin</fullName>
    </recommendedName>
</protein>
<dbReference type="SUPFAM" id="SSF48592">
    <property type="entry name" value="GroEL equatorial domain-like"/>
    <property type="match status" value="1"/>
</dbReference>
<dbReference type="Proteomes" id="UP000320679">
    <property type="component" value="Unassembled WGS sequence"/>
</dbReference>
<sequence>MAKQILFRADARQALVRGVDQLAEAVTMTLGPKGQNVALAKSFGSPTITDDGVTVAKDIELKDPNENVGAQLVKEVAEKTKDVAGDGTTTATLLTQYIIHQGLKHVMAG</sequence>
<evidence type="ECO:0000313" key="6">
    <source>
        <dbReference type="Proteomes" id="UP000320679"/>
    </source>
</evidence>
<evidence type="ECO:0000256" key="2">
    <source>
        <dbReference type="ARBA" id="ARBA00023186"/>
    </source>
</evidence>
<name>A0A523V057_UNCAE</name>